<dbReference type="EMBL" id="RCMK01003175">
    <property type="protein sequence ID" value="KAG2876236.1"/>
    <property type="molecule type" value="Genomic_DNA"/>
</dbReference>
<evidence type="ECO:0000313" key="1">
    <source>
        <dbReference type="EMBL" id="KAG2876236.1"/>
    </source>
</evidence>
<protein>
    <submittedName>
        <fullName evidence="1">Uncharacterized protein</fullName>
    </submittedName>
</protein>
<dbReference type="AlphaFoldDB" id="A0A8T1A9F5"/>
<reference evidence="1" key="1">
    <citation type="submission" date="2018-10" db="EMBL/GenBank/DDBJ databases">
        <title>Effector identification in a new, highly contiguous assembly of the strawberry crown rot pathogen Phytophthora cactorum.</title>
        <authorList>
            <person name="Armitage A.D."/>
            <person name="Nellist C.F."/>
            <person name="Bates H."/>
            <person name="Vickerstaff R.J."/>
            <person name="Harrison R.J."/>
        </authorList>
    </citation>
    <scope>NUCLEOTIDE SEQUENCE</scope>
    <source>
        <strain evidence="1">4040</strain>
    </source>
</reference>
<evidence type="ECO:0000313" key="2">
    <source>
        <dbReference type="Proteomes" id="UP000736787"/>
    </source>
</evidence>
<feature type="non-terminal residue" evidence="1">
    <location>
        <position position="1"/>
    </location>
</feature>
<gene>
    <name evidence="1" type="ORF">PC117_g27282</name>
</gene>
<sequence length="444" mass="47557">LDNILNSGDLPLLLGNSSALTGEGAVVFTKEITKGSNAVGDLLWLSFDPPATDNGSPITKYQVRWDTSDKFTANPADVFISDADKLYRTQRITTSASSLAWSNNMIRSVDEIQKLKILTTGTFSLSFRGMNTGTFTAVAAGTTAGATTIAGLETALEALTSVGSVDVSSVKTVLEVGAEVLITFTAQPGDLPPLKPSNNVASVEETQAGRTNFRKEVVVFSCTATQDTVRFTYNGEHADVDFNAALDTVETSLLTLFGVEAESISVTSATQLVLCKSATPADIKIVFDRVYGDITLSIDKGVDAGADAVIVFNTDASIDGVYNDDPALTMSGTFQVGYQGLYTRPLNAESSADQLRYALEDLDSIQTVSVTRELSYQPLLGKIDVTEGEIFVTCSTGETCNFYSAAYGLPGYKIRIAEDWYTDQPTLLSRCTNGRRDMSGLWMC</sequence>
<proteinExistence type="predicted"/>
<dbReference type="Proteomes" id="UP000736787">
    <property type="component" value="Unassembled WGS sequence"/>
</dbReference>
<comment type="caution">
    <text evidence="1">The sequence shown here is derived from an EMBL/GenBank/DDBJ whole genome shotgun (WGS) entry which is preliminary data.</text>
</comment>
<name>A0A8T1A9F5_9STRA</name>
<dbReference type="VEuPathDB" id="FungiDB:PC110_g13839"/>
<accession>A0A8T1A9F5</accession>
<organism evidence="1 2">
    <name type="scientific">Phytophthora cactorum</name>
    <dbReference type="NCBI Taxonomy" id="29920"/>
    <lineage>
        <taxon>Eukaryota</taxon>
        <taxon>Sar</taxon>
        <taxon>Stramenopiles</taxon>
        <taxon>Oomycota</taxon>
        <taxon>Peronosporomycetes</taxon>
        <taxon>Peronosporales</taxon>
        <taxon>Peronosporaceae</taxon>
        <taxon>Phytophthora</taxon>
    </lineage>
</organism>